<dbReference type="AlphaFoldDB" id="W7U896"/>
<dbReference type="GO" id="GO:0017056">
    <property type="term" value="F:structural constituent of nuclear pore"/>
    <property type="evidence" value="ECO:0007669"/>
    <property type="project" value="UniProtKB-UniRule"/>
</dbReference>
<accession>W7U896</accession>
<dbReference type="InterPro" id="IPR007252">
    <property type="entry name" value="Nup84/Nup107"/>
</dbReference>
<dbReference type="GO" id="GO:0031080">
    <property type="term" value="C:nuclear pore outer ring"/>
    <property type="evidence" value="ECO:0007669"/>
    <property type="project" value="TreeGrafter"/>
</dbReference>
<keyword evidence="9" id="KW-1185">Reference proteome</keyword>
<reference evidence="8 9" key="1">
    <citation type="journal article" date="2014" name="Mol. Plant">
        <title>Chromosome Scale Genome Assembly and Transcriptome Profiling of Nannochloropsis gaditana in Nitrogen Depletion.</title>
        <authorList>
            <person name="Corteggiani Carpinelli E."/>
            <person name="Telatin A."/>
            <person name="Vitulo N."/>
            <person name="Forcato C."/>
            <person name="D'Angelo M."/>
            <person name="Schiavon R."/>
            <person name="Vezzi A."/>
            <person name="Giacometti G.M."/>
            <person name="Morosinotto T."/>
            <person name="Valle G."/>
        </authorList>
    </citation>
    <scope>NUCLEOTIDE SEQUENCE [LARGE SCALE GENOMIC DNA]</scope>
    <source>
        <strain evidence="8 9">B-31</strain>
    </source>
</reference>
<dbReference type="PANTHER" id="PTHR13003:SF2">
    <property type="entry name" value="NUCLEAR PORE COMPLEX PROTEIN NUP107"/>
    <property type="match status" value="1"/>
</dbReference>
<protein>
    <recommendedName>
        <fullName evidence="7">Nuclear pore complex protein</fullName>
    </recommendedName>
</protein>
<keyword evidence="3" id="KW-0653">Protein transport</keyword>
<dbReference type="Gene3D" id="1.10.3450.20">
    <property type="match status" value="1"/>
</dbReference>
<gene>
    <name evidence="8" type="ORF">Naga_102472g1</name>
</gene>
<dbReference type="GO" id="GO:0006606">
    <property type="term" value="P:protein import into nucleus"/>
    <property type="evidence" value="ECO:0007669"/>
    <property type="project" value="TreeGrafter"/>
</dbReference>
<dbReference type="Pfam" id="PF04121">
    <property type="entry name" value="Nup84_Nup100"/>
    <property type="match status" value="1"/>
</dbReference>
<keyword evidence="4 7" id="KW-0811">Translocation</keyword>
<evidence type="ECO:0000256" key="1">
    <source>
        <dbReference type="ARBA" id="ARBA00022448"/>
    </source>
</evidence>
<name>W7U896_9STRA</name>
<evidence type="ECO:0000256" key="5">
    <source>
        <dbReference type="ARBA" id="ARBA00023132"/>
    </source>
</evidence>
<evidence type="ECO:0000256" key="4">
    <source>
        <dbReference type="ARBA" id="ARBA00023010"/>
    </source>
</evidence>
<keyword evidence="1 7" id="KW-0813">Transport</keyword>
<comment type="subcellular location">
    <subcellularLocation>
        <location evidence="7">Nucleus</location>
        <location evidence="7">Nuclear pore complex</location>
    </subcellularLocation>
    <subcellularLocation>
        <location evidence="7">Nucleus membrane</location>
    </subcellularLocation>
</comment>
<dbReference type="GO" id="GO:0000973">
    <property type="term" value="P:post-transcriptional tethering of RNA polymerase II gene DNA at nuclear periphery"/>
    <property type="evidence" value="ECO:0007669"/>
    <property type="project" value="TreeGrafter"/>
</dbReference>
<dbReference type="GO" id="GO:0031965">
    <property type="term" value="C:nuclear membrane"/>
    <property type="evidence" value="ECO:0007669"/>
    <property type="project" value="UniProtKB-SubCell"/>
</dbReference>
<evidence type="ECO:0000256" key="2">
    <source>
        <dbReference type="ARBA" id="ARBA00022816"/>
    </source>
</evidence>
<sequence>MWPSTCQREGRACLDPDYPQHSRRPLMPVDERQDFLLLERIWRFLRAGRLDDAIDLCLRCGQYWRAASISGGDPWEVFVPEEEKRTKA</sequence>
<evidence type="ECO:0000256" key="7">
    <source>
        <dbReference type="RuleBase" id="RU365072"/>
    </source>
</evidence>
<keyword evidence="6 7" id="KW-0539">Nucleus</keyword>
<proteinExistence type="inferred from homology"/>
<dbReference type="EMBL" id="AZIL01000189">
    <property type="protein sequence ID" value="EWM29011.1"/>
    <property type="molecule type" value="Genomic_DNA"/>
</dbReference>
<evidence type="ECO:0000256" key="6">
    <source>
        <dbReference type="ARBA" id="ARBA00023242"/>
    </source>
</evidence>
<keyword evidence="5 7" id="KW-0906">Nuclear pore complex</keyword>
<organism evidence="8 9">
    <name type="scientific">Nannochloropsis gaditana</name>
    <dbReference type="NCBI Taxonomy" id="72520"/>
    <lineage>
        <taxon>Eukaryota</taxon>
        <taxon>Sar</taxon>
        <taxon>Stramenopiles</taxon>
        <taxon>Ochrophyta</taxon>
        <taxon>Eustigmatophyceae</taxon>
        <taxon>Eustigmatales</taxon>
        <taxon>Monodopsidaceae</taxon>
        <taxon>Nannochloropsis</taxon>
    </lineage>
</organism>
<dbReference type="GO" id="GO:0006406">
    <property type="term" value="P:mRNA export from nucleus"/>
    <property type="evidence" value="ECO:0007669"/>
    <property type="project" value="TreeGrafter"/>
</dbReference>
<comment type="similarity">
    <text evidence="7">Belongs to the nucleoporin Nup84/Nup107 family.</text>
</comment>
<dbReference type="PANTHER" id="PTHR13003">
    <property type="entry name" value="NUP107-RELATED"/>
    <property type="match status" value="1"/>
</dbReference>
<evidence type="ECO:0000313" key="9">
    <source>
        <dbReference type="Proteomes" id="UP000019335"/>
    </source>
</evidence>
<evidence type="ECO:0000313" key="8">
    <source>
        <dbReference type="EMBL" id="EWM29011.1"/>
    </source>
</evidence>
<comment type="function">
    <text evidence="7">Functions as a component of the nuclear pore complex (NPC).</text>
</comment>
<evidence type="ECO:0000256" key="3">
    <source>
        <dbReference type="ARBA" id="ARBA00022927"/>
    </source>
</evidence>
<dbReference type="Proteomes" id="UP000019335">
    <property type="component" value="Chromosome 3"/>
</dbReference>
<comment type="subunit">
    <text evidence="7">Part of the nuclear pore complex (NPC).</text>
</comment>
<comment type="caution">
    <text evidence="8">The sequence shown here is derived from an EMBL/GenBank/DDBJ whole genome shotgun (WGS) entry which is preliminary data.</text>
</comment>
<keyword evidence="7" id="KW-0472">Membrane</keyword>
<keyword evidence="2" id="KW-0509">mRNA transport</keyword>
<dbReference type="OrthoDB" id="3098at2759"/>